<dbReference type="Pfam" id="PF01738">
    <property type="entry name" value="DLH"/>
    <property type="match status" value="1"/>
</dbReference>
<organism evidence="2 3">
    <name type="scientific">Tetraparma gracilis</name>
    <dbReference type="NCBI Taxonomy" id="2962635"/>
    <lineage>
        <taxon>Eukaryota</taxon>
        <taxon>Sar</taxon>
        <taxon>Stramenopiles</taxon>
        <taxon>Ochrophyta</taxon>
        <taxon>Bolidophyceae</taxon>
        <taxon>Parmales</taxon>
        <taxon>Triparmaceae</taxon>
        <taxon>Tetraparma</taxon>
    </lineage>
</organism>
<dbReference type="EMBL" id="BRYB01001530">
    <property type="protein sequence ID" value="GMI27823.1"/>
    <property type="molecule type" value="Genomic_DNA"/>
</dbReference>
<keyword evidence="3" id="KW-1185">Reference proteome</keyword>
<gene>
    <name evidence="2" type="ORF">TeGR_g9414</name>
</gene>
<dbReference type="InterPro" id="IPR002925">
    <property type="entry name" value="Dienelactn_hydro"/>
</dbReference>
<accession>A0ABQ6MJQ8</accession>
<sequence>MTPPCCPPGSLPYLSASSGLGSPSSVPATSSLPPLPLYAAANAPSPASRVVLVFTDVFGLDSGNHRTFADELQAGLPPGVAVLVPDVFYGAPILRPWGGAYLPEKVGAALGFLGMLWRLRFRHKPDGIVGGTVLGQLLPHLKKEHPGASFGCVGFCFGGWVVGNLLSMHCTAEACTVPQFDWGVGIHPAFNVERVHGREEMDLARRVARPVLLLPAGNDSAALKVGGEGVRAMAETLKVEEGEVSKEYKDMEHGWVTRGWGADGGLVQRRQREAVEDVIAFAGKHWK</sequence>
<dbReference type="SUPFAM" id="SSF53474">
    <property type="entry name" value="alpha/beta-Hydrolases"/>
    <property type="match status" value="1"/>
</dbReference>
<evidence type="ECO:0000259" key="1">
    <source>
        <dbReference type="Pfam" id="PF01738"/>
    </source>
</evidence>
<proteinExistence type="predicted"/>
<feature type="domain" description="Dienelactone hydrolase" evidence="1">
    <location>
        <begin position="44"/>
        <end position="279"/>
    </location>
</feature>
<dbReference type="PANTHER" id="PTHR17630">
    <property type="entry name" value="DIENELACTONE HYDROLASE"/>
    <property type="match status" value="1"/>
</dbReference>
<evidence type="ECO:0000313" key="2">
    <source>
        <dbReference type="EMBL" id="GMI27823.1"/>
    </source>
</evidence>
<evidence type="ECO:0000313" key="3">
    <source>
        <dbReference type="Proteomes" id="UP001165060"/>
    </source>
</evidence>
<protein>
    <recommendedName>
        <fullName evidence="1">Dienelactone hydrolase domain-containing protein</fullName>
    </recommendedName>
</protein>
<dbReference type="InterPro" id="IPR029058">
    <property type="entry name" value="AB_hydrolase_fold"/>
</dbReference>
<dbReference type="Proteomes" id="UP001165060">
    <property type="component" value="Unassembled WGS sequence"/>
</dbReference>
<dbReference type="Gene3D" id="3.40.50.1820">
    <property type="entry name" value="alpha/beta hydrolase"/>
    <property type="match status" value="1"/>
</dbReference>
<dbReference type="PANTHER" id="PTHR17630:SF44">
    <property type="entry name" value="PROTEIN AIM2"/>
    <property type="match status" value="1"/>
</dbReference>
<name>A0ABQ6MJQ8_9STRA</name>
<comment type="caution">
    <text evidence="2">The sequence shown here is derived from an EMBL/GenBank/DDBJ whole genome shotgun (WGS) entry which is preliminary data.</text>
</comment>
<reference evidence="2 3" key="1">
    <citation type="journal article" date="2023" name="Commun. Biol.">
        <title>Genome analysis of Parmales, the sister group of diatoms, reveals the evolutionary specialization of diatoms from phago-mixotrophs to photoautotrophs.</title>
        <authorList>
            <person name="Ban H."/>
            <person name="Sato S."/>
            <person name="Yoshikawa S."/>
            <person name="Yamada K."/>
            <person name="Nakamura Y."/>
            <person name="Ichinomiya M."/>
            <person name="Sato N."/>
            <person name="Blanc-Mathieu R."/>
            <person name="Endo H."/>
            <person name="Kuwata A."/>
            <person name="Ogata H."/>
        </authorList>
    </citation>
    <scope>NUCLEOTIDE SEQUENCE [LARGE SCALE GENOMIC DNA]</scope>
</reference>